<dbReference type="Proteomes" id="UP000805649">
    <property type="component" value="Unassembled WGS sequence"/>
</dbReference>
<name>A0ACC3YDT2_COLTU</name>
<keyword evidence="2" id="KW-1185">Reference proteome</keyword>
<accession>A0ACC3YDT2</accession>
<proteinExistence type="predicted"/>
<sequence length="312" mass="35016">MDGNKRPRTALTRDVSMGRLSLACPYYKHDKIRHQACLKLELQRIRDVKQHLRRKHKQPHFCSTCGQEFDKLDEQRKHSRPQQCRMRNFAEPEGITEDQEKLLASKVDKKSTLADQWFSVWDIVFSGTPRPKSAYVNSLVCEVMSSLREFWRAKGKEIVSDHIRGKRGLSYSIEDEERALEMVYSSTEDGMLDAVIDRFVSVYDTSSSPGKTTADGSSSSAYGNPSLGTVITDESLPQLSDTQFEPKIDELTKPPLHDTLVNYDAETQPAAAGMTEDQFEAFLADFYFDASAGQDMLGGPPGADGPSTDPSF</sequence>
<evidence type="ECO:0000313" key="2">
    <source>
        <dbReference type="Proteomes" id="UP000805649"/>
    </source>
</evidence>
<comment type="caution">
    <text evidence="1">The sequence shown here is derived from an EMBL/GenBank/DDBJ whole genome shotgun (WGS) entry which is preliminary data.</text>
</comment>
<gene>
    <name evidence="1" type="ORF">CTRU02_214805</name>
</gene>
<reference evidence="1 2" key="1">
    <citation type="journal article" date="2020" name="Phytopathology">
        <title>Genome Sequence Resources of Colletotrichum truncatum, C. plurivorum, C. musicola, and C. sojae: Four Species Pathogenic to Soybean (Glycine max).</title>
        <authorList>
            <person name="Rogerio F."/>
            <person name="Boufleur T.R."/>
            <person name="Ciampi-Guillardi M."/>
            <person name="Sukno S.A."/>
            <person name="Thon M.R."/>
            <person name="Massola Junior N.S."/>
            <person name="Baroncelli R."/>
        </authorList>
    </citation>
    <scope>NUCLEOTIDE SEQUENCE [LARGE SCALE GENOMIC DNA]</scope>
    <source>
        <strain evidence="1 2">CMES1059</strain>
    </source>
</reference>
<evidence type="ECO:0000313" key="1">
    <source>
        <dbReference type="EMBL" id="KAL0929985.1"/>
    </source>
</evidence>
<dbReference type="EMBL" id="VUJX02000012">
    <property type="protein sequence ID" value="KAL0929985.1"/>
    <property type="molecule type" value="Genomic_DNA"/>
</dbReference>
<protein>
    <submittedName>
        <fullName evidence="1">Uncharacterized protein</fullName>
    </submittedName>
</protein>
<organism evidence="1 2">
    <name type="scientific">Colletotrichum truncatum</name>
    <name type="common">Anthracnose fungus</name>
    <name type="synonym">Colletotrichum capsici</name>
    <dbReference type="NCBI Taxonomy" id="5467"/>
    <lineage>
        <taxon>Eukaryota</taxon>
        <taxon>Fungi</taxon>
        <taxon>Dikarya</taxon>
        <taxon>Ascomycota</taxon>
        <taxon>Pezizomycotina</taxon>
        <taxon>Sordariomycetes</taxon>
        <taxon>Hypocreomycetidae</taxon>
        <taxon>Glomerellales</taxon>
        <taxon>Glomerellaceae</taxon>
        <taxon>Colletotrichum</taxon>
        <taxon>Colletotrichum truncatum species complex</taxon>
    </lineage>
</organism>